<keyword evidence="3" id="KW-1185">Reference proteome</keyword>
<dbReference type="Proteomes" id="UP000654075">
    <property type="component" value="Unassembled WGS sequence"/>
</dbReference>
<dbReference type="EMBL" id="CAJNNV010000753">
    <property type="protein sequence ID" value="CAE8583485.1"/>
    <property type="molecule type" value="Genomic_DNA"/>
</dbReference>
<proteinExistence type="predicted"/>
<name>A0A813DBA6_POLGL</name>
<accession>A0A813DBA6</accession>
<evidence type="ECO:0000313" key="2">
    <source>
        <dbReference type="EMBL" id="CAE8583485.1"/>
    </source>
</evidence>
<feature type="region of interest" description="Disordered" evidence="1">
    <location>
        <begin position="383"/>
        <end position="403"/>
    </location>
</feature>
<feature type="compositionally biased region" description="Polar residues" evidence="1">
    <location>
        <begin position="1"/>
        <end position="10"/>
    </location>
</feature>
<protein>
    <submittedName>
        <fullName evidence="2">Uncharacterized protein</fullName>
    </submittedName>
</protein>
<feature type="region of interest" description="Disordered" evidence="1">
    <location>
        <begin position="1"/>
        <end position="34"/>
    </location>
</feature>
<evidence type="ECO:0000313" key="3">
    <source>
        <dbReference type="Proteomes" id="UP000654075"/>
    </source>
</evidence>
<feature type="compositionally biased region" description="Basic and acidic residues" evidence="1">
    <location>
        <begin position="383"/>
        <end position="392"/>
    </location>
</feature>
<reference evidence="2" key="1">
    <citation type="submission" date="2021-02" db="EMBL/GenBank/DDBJ databases">
        <authorList>
            <person name="Dougan E. K."/>
            <person name="Rhodes N."/>
            <person name="Thang M."/>
            <person name="Chan C."/>
        </authorList>
    </citation>
    <scope>NUCLEOTIDE SEQUENCE</scope>
</reference>
<comment type="caution">
    <text evidence="2">The sequence shown here is derived from an EMBL/GenBank/DDBJ whole genome shotgun (WGS) entry which is preliminary data.</text>
</comment>
<dbReference type="OrthoDB" id="448642at2759"/>
<feature type="non-terminal residue" evidence="2">
    <location>
        <position position="1"/>
    </location>
</feature>
<evidence type="ECO:0000256" key="1">
    <source>
        <dbReference type="SAM" id="MobiDB-lite"/>
    </source>
</evidence>
<gene>
    <name evidence="2" type="ORF">PGLA1383_LOCUS2447</name>
</gene>
<sequence length="426" mass="45597">LQRSRVQRQASPPPVPRREDPASRPFFTGRWPGGRNDYGGEAGIRFVAAVSSEVTALGRLAEPPLMEGSVVTLWQTDTQEPLATAEVGPKSRVEGNYAWEPLTDELVLHAGKEYRLTQRCRANMPDRWCDARATAEEVAVGSWASLASFVGGVARNSAGFPNREDGDLRRAGMVNFKAMLRPSPGPAMQLVSREQLAHSLARATAADEQRRGGGPQEVEGRLAALACLLELFVDELANLDLPASAMALLAPEEELRELAMEAQMSSQGCSIFDSTGLARQLARQARRCGHRDAGLLLVDACSGEVLGLCPRPRAVGSGACLAPGLASVSFDERGTGRPLAAWELAERLQHGLALARGVGGQVDAFLPDEVNRQCIGLRVKEAEGGHSEHETGLRTPGPRGARDRASAAGLEIHEAPFSARTHSICI</sequence>
<organism evidence="2 3">
    <name type="scientific">Polarella glacialis</name>
    <name type="common">Dinoflagellate</name>
    <dbReference type="NCBI Taxonomy" id="89957"/>
    <lineage>
        <taxon>Eukaryota</taxon>
        <taxon>Sar</taxon>
        <taxon>Alveolata</taxon>
        <taxon>Dinophyceae</taxon>
        <taxon>Suessiales</taxon>
        <taxon>Suessiaceae</taxon>
        <taxon>Polarella</taxon>
    </lineage>
</organism>
<dbReference type="AlphaFoldDB" id="A0A813DBA6"/>